<keyword evidence="2" id="KW-0614">Plasmid</keyword>
<organism evidence="2">
    <name type="scientific">Ralstonia solanacearum</name>
    <name type="common">Pseudomonas solanacearum</name>
    <dbReference type="NCBI Taxonomy" id="305"/>
    <lineage>
        <taxon>Bacteria</taxon>
        <taxon>Pseudomonadati</taxon>
        <taxon>Pseudomonadota</taxon>
        <taxon>Betaproteobacteria</taxon>
        <taxon>Burkholderiales</taxon>
        <taxon>Burkholderiaceae</taxon>
        <taxon>Ralstonia</taxon>
        <taxon>Ralstonia solanacearum species complex</taxon>
    </lineage>
</organism>
<dbReference type="EMBL" id="CP026093">
    <property type="protein sequence ID" value="AYB58098.1"/>
    <property type="molecule type" value="Genomic_DNA"/>
</dbReference>
<dbReference type="Pfam" id="PF07791">
    <property type="entry name" value="Imm11"/>
    <property type="match status" value="1"/>
</dbReference>
<dbReference type="GeneID" id="61364270"/>
<accession>A0A5H2Q7J7</accession>
<evidence type="ECO:0000259" key="1">
    <source>
        <dbReference type="Pfam" id="PF07791"/>
    </source>
</evidence>
<geneLocation type="plasmid" evidence="2">
    <name>unnamed</name>
</geneLocation>
<sequence>MYTIDPFSVAVEHEYIYKLSDPDVSIDFDFYGSQTNFVSKQFLSVCDVLGVRYRAVPLRIAKEDGEESNSKSYFIFLPGEHVALLDRDQSEFAEDRDMETGEVAANNLFPGTPMYSWIKRFVVRQDCAAHLFRCTETMELVCSAKFKADAERKALKGIGFVPIDGSYSYDPWGEAT</sequence>
<dbReference type="InterPro" id="IPR012433">
    <property type="entry name" value="Imm11"/>
</dbReference>
<evidence type="ECO:0000313" key="2">
    <source>
        <dbReference type="EMBL" id="AYB58098.1"/>
    </source>
</evidence>
<dbReference type="RefSeq" id="WP_052307018.1">
    <property type="nucleotide sequence ID" value="NZ_CDLS01000001.1"/>
</dbReference>
<proteinExistence type="predicted"/>
<protein>
    <recommendedName>
        <fullName evidence="1">Immunity MXAN-0049 protein domain-containing protein</fullName>
    </recommendedName>
</protein>
<name>A0A5H2Q7J7_RALSL</name>
<reference evidence="2" key="1">
    <citation type="submission" date="2018-01" db="EMBL/GenBank/DDBJ databases">
        <title>Complete Genome Sequence of three strains from Ralstonia solanacearum ecotype Moko sequevar IIA-53 from Brazil.</title>
        <authorList>
            <person name="Silva J.R."/>
            <person name="Albuquerque G.M.R."/>
            <person name="Pais A.K.L."/>
            <person name="Silva A.M.F."/>
            <person name="Boiteux M.E.N.F."/>
            <person name="Souza E.B."/>
            <person name="Mariano R.L.R."/>
        </authorList>
    </citation>
    <scope>NUCLEOTIDE SEQUENCE [LARGE SCALE GENOMIC DNA]</scope>
    <source>
        <strain evidence="2">SFC</strain>
        <plasmid evidence="2">unnamed</plasmid>
    </source>
</reference>
<gene>
    <name evidence="2" type="ORF">C2L97_19010</name>
</gene>
<feature type="domain" description="Immunity MXAN-0049 protein" evidence="1">
    <location>
        <begin position="57"/>
        <end position="163"/>
    </location>
</feature>
<dbReference type="AlphaFoldDB" id="A0A5H2Q7J7"/>